<proteinExistence type="predicted"/>
<keyword evidence="1" id="KW-1133">Transmembrane helix</keyword>
<dbReference type="EMBL" id="KV878238">
    <property type="protein sequence ID" value="OJZ89292.1"/>
    <property type="molecule type" value="Genomic_DNA"/>
</dbReference>
<name>A0A1M3TRV1_ASPLC</name>
<sequence>MPAISVARKCTAHVIGFYDINYTMNIFSHIKLDAFTMTCCEIISFCLPCKYSIYIGNRNQNVIFFSIITWDIALLQWGFFNIIRSLHGGLSALQFTIK</sequence>
<organism evidence="2 3">
    <name type="scientific">Aspergillus luchuensis (strain CBS 106.47)</name>
    <dbReference type="NCBI Taxonomy" id="1137211"/>
    <lineage>
        <taxon>Eukaryota</taxon>
        <taxon>Fungi</taxon>
        <taxon>Dikarya</taxon>
        <taxon>Ascomycota</taxon>
        <taxon>Pezizomycotina</taxon>
        <taxon>Eurotiomycetes</taxon>
        <taxon>Eurotiomycetidae</taxon>
        <taxon>Eurotiales</taxon>
        <taxon>Aspergillaceae</taxon>
        <taxon>Aspergillus</taxon>
        <taxon>Aspergillus subgen. Circumdati</taxon>
    </lineage>
</organism>
<accession>A0A1M3TRV1</accession>
<reference evidence="3" key="1">
    <citation type="journal article" date="2017" name="Genome Biol.">
        <title>Comparative genomics reveals high biological diversity and specific adaptations in the industrially and medically important fungal genus Aspergillus.</title>
        <authorList>
            <person name="de Vries R.P."/>
            <person name="Riley R."/>
            <person name="Wiebenga A."/>
            <person name="Aguilar-Osorio G."/>
            <person name="Amillis S."/>
            <person name="Uchima C.A."/>
            <person name="Anderluh G."/>
            <person name="Asadollahi M."/>
            <person name="Askin M."/>
            <person name="Barry K."/>
            <person name="Battaglia E."/>
            <person name="Bayram O."/>
            <person name="Benocci T."/>
            <person name="Braus-Stromeyer S.A."/>
            <person name="Caldana C."/>
            <person name="Canovas D."/>
            <person name="Cerqueira G.C."/>
            <person name="Chen F."/>
            <person name="Chen W."/>
            <person name="Choi C."/>
            <person name="Clum A."/>
            <person name="Dos Santos R.A."/>
            <person name="Damasio A.R."/>
            <person name="Diallinas G."/>
            <person name="Emri T."/>
            <person name="Fekete E."/>
            <person name="Flipphi M."/>
            <person name="Freyberg S."/>
            <person name="Gallo A."/>
            <person name="Gournas C."/>
            <person name="Habgood R."/>
            <person name="Hainaut M."/>
            <person name="Harispe M.L."/>
            <person name="Henrissat B."/>
            <person name="Hilden K.S."/>
            <person name="Hope R."/>
            <person name="Hossain A."/>
            <person name="Karabika E."/>
            <person name="Karaffa L."/>
            <person name="Karanyi Z."/>
            <person name="Krasevec N."/>
            <person name="Kuo A."/>
            <person name="Kusch H."/>
            <person name="LaButti K."/>
            <person name="Lagendijk E.L."/>
            <person name="Lapidus A."/>
            <person name="Levasseur A."/>
            <person name="Lindquist E."/>
            <person name="Lipzen A."/>
            <person name="Logrieco A.F."/>
            <person name="MacCabe A."/>
            <person name="Maekelae M.R."/>
            <person name="Malavazi I."/>
            <person name="Melin P."/>
            <person name="Meyer V."/>
            <person name="Mielnichuk N."/>
            <person name="Miskei M."/>
            <person name="Molnar A.P."/>
            <person name="Mule G."/>
            <person name="Ngan C.Y."/>
            <person name="Orejas M."/>
            <person name="Orosz E."/>
            <person name="Ouedraogo J.P."/>
            <person name="Overkamp K.M."/>
            <person name="Park H.-S."/>
            <person name="Perrone G."/>
            <person name="Piumi F."/>
            <person name="Punt P.J."/>
            <person name="Ram A.F."/>
            <person name="Ramon A."/>
            <person name="Rauscher S."/>
            <person name="Record E."/>
            <person name="Riano-Pachon D.M."/>
            <person name="Robert V."/>
            <person name="Roehrig J."/>
            <person name="Ruller R."/>
            <person name="Salamov A."/>
            <person name="Salih N.S."/>
            <person name="Samson R.A."/>
            <person name="Sandor E."/>
            <person name="Sanguinetti M."/>
            <person name="Schuetze T."/>
            <person name="Sepcic K."/>
            <person name="Shelest E."/>
            <person name="Sherlock G."/>
            <person name="Sophianopoulou V."/>
            <person name="Squina F.M."/>
            <person name="Sun H."/>
            <person name="Susca A."/>
            <person name="Todd R.B."/>
            <person name="Tsang A."/>
            <person name="Unkles S.E."/>
            <person name="van de Wiele N."/>
            <person name="van Rossen-Uffink D."/>
            <person name="Oliveira J.V."/>
            <person name="Vesth T.C."/>
            <person name="Visser J."/>
            <person name="Yu J.-H."/>
            <person name="Zhou M."/>
            <person name="Andersen M.R."/>
            <person name="Archer D.B."/>
            <person name="Baker S.E."/>
            <person name="Benoit I."/>
            <person name="Brakhage A.A."/>
            <person name="Braus G.H."/>
            <person name="Fischer R."/>
            <person name="Frisvad J.C."/>
            <person name="Goldman G.H."/>
            <person name="Houbraken J."/>
            <person name="Oakley B."/>
            <person name="Pocsi I."/>
            <person name="Scazzocchio C."/>
            <person name="Seiboth B."/>
            <person name="vanKuyk P.A."/>
            <person name="Wortman J."/>
            <person name="Dyer P.S."/>
            <person name="Grigoriev I.V."/>
        </authorList>
    </citation>
    <scope>NUCLEOTIDE SEQUENCE [LARGE SCALE GENOMIC DNA]</scope>
    <source>
        <strain evidence="3">CBS 106.47</strain>
    </source>
</reference>
<keyword evidence="1" id="KW-0812">Transmembrane</keyword>
<dbReference type="AlphaFoldDB" id="A0A1M3TRV1"/>
<protein>
    <submittedName>
        <fullName evidence="2">Uncharacterized protein</fullName>
    </submittedName>
</protein>
<feature type="transmembrane region" description="Helical" evidence="1">
    <location>
        <begin position="62"/>
        <end position="83"/>
    </location>
</feature>
<gene>
    <name evidence="2" type="ORF">ASPFODRAFT_486854</name>
</gene>
<dbReference type="Proteomes" id="UP000184063">
    <property type="component" value="Unassembled WGS sequence"/>
</dbReference>
<evidence type="ECO:0000256" key="1">
    <source>
        <dbReference type="SAM" id="Phobius"/>
    </source>
</evidence>
<evidence type="ECO:0000313" key="3">
    <source>
        <dbReference type="Proteomes" id="UP000184063"/>
    </source>
</evidence>
<evidence type="ECO:0000313" key="2">
    <source>
        <dbReference type="EMBL" id="OJZ89292.1"/>
    </source>
</evidence>
<dbReference type="VEuPathDB" id="FungiDB:ASPFODRAFT_486854"/>
<keyword evidence="1" id="KW-0472">Membrane</keyword>